<dbReference type="AlphaFoldDB" id="A0A8J7IK50"/>
<dbReference type="CDD" id="cd03801">
    <property type="entry name" value="GT4_PimA-like"/>
    <property type="match status" value="1"/>
</dbReference>
<dbReference type="InterPro" id="IPR050194">
    <property type="entry name" value="Glycosyltransferase_grp1"/>
</dbReference>
<dbReference type="PANTHER" id="PTHR45947">
    <property type="entry name" value="SULFOQUINOVOSYL TRANSFERASE SQD2"/>
    <property type="match status" value="1"/>
</dbReference>
<feature type="domain" description="Glycosyl transferase family 1" evidence="1">
    <location>
        <begin position="164"/>
        <end position="320"/>
    </location>
</feature>
<evidence type="ECO:0000313" key="3">
    <source>
        <dbReference type="Proteomes" id="UP000619079"/>
    </source>
</evidence>
<gene>
    <name evidence="2" type="ORF">JF290_17030</name>
</gene>
<dbReference type="Proteomes" id="UP000619079">
    <property type="component" value="Unassembled WGS sequence"/>
</dbReference>
<dbReference type="SUPFAM" id="SSF53756">
    <property type="entry name" value="UDP-Glycosyltransferase/glycogen phosphorylase"/>
    <property type="match status" value="1"/>
</dbReference>
<accession>A0A8J7IK50</accession>
<proteinExistence type="predicted"/>
<dbReference type="InterPro" id="IPR001296">
    <property type="entry name" value="Glyco_trans_1"/>
</dbReference>
<dbReference type="Gene3D" id="3.40.50.2000">
    <property type="entry name" value="Glycogen Phosphorylase B"/>
    <property type="match status" value="2"/>
</dbReference>
<name>A0A8J7IK50_9RHOB</name>
<dbReference type="PANTHER" id="PTHR45947:SF3">
    <property type="entry name" value="SULFOQUINOVOSYL TRANSFERASE SQD2"/>
    <property type="match status" value="1"/>
</dbReference>
<dbReference type="Pfam" id="PF00534">
    <property type="entry name" value="Glycos_transf_1"/>
    <property type="match status" value="1"/>
</dbReference>
<dbReference type="RefSeq" id="WP_199026102.1">
    <property type="nucleotide sequence ID" value="NZ_JAELVR010000012.1"/>
</dbReference>
<dbReference type="EMBL" id="JAELVR010000012">
    <property type="protein sequence ID" value="MBJ6373232.1"/>
    <property type="molecule type" value="Genomic_DNA"/>
</dbReference>
<evidence type="ECO:0000313" key="2">
    <source>
        <dbReference type="EMBL" id="MBJ6373232.1"/>
    </source>
</evidence>
<sequence length="351" mass="38017">MPDLFVTNMNPRFTGVSATAANVIRQQIGSHDLRLVGHPLPGCPAPIAVNEARRMSRDPGRAPCVLWHVRRNPEMRVAIWTRDVLRLPVRIVFTSAAQRRHSAYPRWLISRMDAVIATTDKAAEYVPNVRAVVPHGVDTDLFTPAEDRAAAWAALGYGGSMGLATVGRIRPEKGTDLFVEAMLRLLPDLEGATALILGRAAREHQSFLRDLKDKVAAAGMAGRILFPGEVPATELPAIMRSLSLIIQLPRYEGYGMVPLEAMASAVPFVASDAGYYRSFSKEGRCGTIVPQGTPQDVAGAALGILRSPDRHLEMARTARETATASFSARSEADGIEEVYRAVLNEASAGKS</sequence>
<protein>
    <submittedName>
        <fullName evidence="2">Glycosyltransferase family 4 protein</fullName>
    </submittedName>
</protein>
<organism evidence="2 3">
    <name type="scientific">Sedimentitalea arenosa</name>
    <dbReference type="NCBI Taxonomy" id="2798803"/>
    <lineage>
        <taxon>Bacteria</taxon>
        <taxon>Pseudomonadati</taxon>
        <taxon>Pseudomonadota</taxon>
        <taxon>Alphaproteobacteria</taxon>
        <taxon>Rhodobacterales</taxon>
        <taxon>Paracoccaceae</taxon>
        <taxon>Sedimentitalea</taxon>
    </lineage>
</organism>
<keyword evidence="3" id="KW-1185">Reference proteome</keyword>
<evidence type="ECO:0000259" key="1">
    <source>
        <dbReference type="Pfam" id="PF00534"/>
    </source>
</evidence>
<dbReference type="GO" id="GO:0016757">
    <property type="term" value="F:glycosyltransferase activity"/>
    <property type="evidence" value="ECO:0007669"/>
    <property type="project" value="InterPro"/>
</dbReference>
<reference evidence="2" key="1">
    <citation type="submission" date="2020-12" db="EMBL/GenBank/DDBJ databases">
        <title>Sedimentitalea sp. nov., isolated from sand in Incheon.</title>
        <authorList>
            <person name="Kim W."/>
        </authorList>
    </citation>
    <scope>NUCLEOTIDE SEQUENCE</scope>
    <source>
        <strain evidence="2">CAU 1593</strain>
    </source>
</reference>
<comment type="caution">
    <text evidence="2">The sequence shown here is derived from an EMBL/GenBank/DDBJ whole genome shotgun (WGS) entry which is preliminary data.</text>
</comment>